<dbReference type="Pfam" id="PF00063">
    <property type="entry name" value="Myosin_head"/>
    <property type="match status" value="1"/>
</dbReference>
<dbReference type="OrthoDB" id="312459at2759"/>
<dbReference type="InterPro" id="IPR001609">
    <property type="entry name" value="Myosin_head_motor_dom-like"/>
</dbReference>
<dbReference type="PANTHER" id="PTHR46049:SF5">
    <property type="entry name" value="PLECKSTRIN HOMOLOGY DOMAIN-CONTAINING FAMILY H MEMBER 3"/>
    <property type="match status" value="1"/>
</dbReference>
<dbReference type="EMBL" id="NCKV01016530">
    <property type="protein sequence ID" value="RWS20610.1"/>
    <property type="molecule type" value="Genomic_DNA"/>
</dbReference>
<reference evidence="7 8" key="1">
    <citation type="journal article" date="2018" name="Gigascience">
        <title>Genomes of trombidid mites reveal novel predicted allergens and laterally-transferred genes associated with secondary metabolism.</title>
        <authorList>
            <person name="Dong X."/>
            <person name="Chaisiri K."/>
            <person name="Xia D."/>
            <person name="Armstrong S.D."/>
            <person name="Fang Y."/>
            <person name="Donnelly M.J."/>
            <person name="Kadowaki T."/>
            <person name="McGarry J.W."/>
            <person name="Darby A.C."/>
            <person name="Makepeace B.L."/>
        </authorList>
    </citation>
    <scope>NUCLEOTIDE SEQUENCE [LARGE SCALE GENOMIC DNA]</scope>
    <source>
        <strain evidence="7">UoL-UT</strain>
    </source>
</reference>
<dbReference type="GO" id="GO:0003779">
    <property type="term" value="F:actin binding"/>
    <property type="evidence" value="ECO:0007669"/>
    <property type="project" value="UniProtKB-KW"/>
</dbReference>
<accession>A0A443RZB7</accession>
<sequence length="480" mass="56344">PLNIDQSLDARDAIAKSLYSSLFSWLVQRINLMVYNSSKKTSIALLDIFGFENFEENNFEQLCINYANETLQYFFNKHVFRLEQHEYLKEKIEWLPITYSDNQNIMQLIAKKPTGIMSLLDDESNFPKASDQSFLEKCHFNHALSELYSRPRLASMEFGIKHFAGQVWYSVEGFLDKNRDTLRPDVISLLINSKMSIISKMFRDLKISSKYQKSHHRSDGRLITIKPRTPTVSSRFQDSLNSLLENMSKCNPWFVRCIKPNNDKSALKFDVTVVREQLRFLGILETIKIRKLGFPIRIKYSNFLERYKCLIGSATSRNMSSKEICKSILDRVVMCNDQYQLAATKVFMKENIERLLEQERNNTLKCAVIAVQKHVRTFLVRKKYQKYLRSVVKIQTAYRGHRCRQKYLKIQKSIICVQSLWRMKRQRRDYENIKAILARKRESEKAAIEKEKDRAAREEKEKVTRAVAGVNHLEIPAELA</sequence>
<keyword evidence="2" id="KW-0067">ATP-binding</keyword>
<evidence type="ECO:0000256" key="2">
    <source>
        <dbReference type="ARBA" id="ARBA00022840"/>
    </source>
</evidence>
<dbReference type="GO" id="GO:0005524">
    <property type="term" value="F:ATP binding"/>
    <property type="evidence" value="ECO:0007669"/>
    <property type="project" value="UniProtKB-KW"/>
</dbReference>
<gene>
    <name evidence="7" type="ORF">B4U80_02116</name>
</gene>
<dbReference type="Gene3D" id="1.20.120.720">
    <property type="entry name" value="Myosin VI head, motor domain, U50 subdomain"/>
    <property type="match status" value="1"/>
</dbReference>
<evidence type="ECO:0000259" key="6">
    <source>
        <dbReference type="PROSITE" id="PS51456"/>
    </source>
</evidence>
<dbReference type="SMART" id="SM00015">
    <property type="entry name" value="IQ"/>
    <property type="match status" value="3"/>
</dbReference>
<dbReference type="AlphaFoldDB" id="A0A443RZB7"/>
<dbReference type="PANTHER" id="PTHR46049">
    <property type="entry name" value="AGAP003327-PA"/>
    <property type="match status" value="1"/>
</dbReference>
<evidence type="ECO:0000256" key="3">
    <source>
        <dbReference type="ARBA" id="ARBA00023123"/>
    </source>
</evidence>
<dbReference type="Gene3D" id="3.40.850.10">
    <property type="entry name" value="Kinesin motor domain"/>
    <property type="match status" value="1"/>
</dbReference>
<keyword evidence="4" id="KW-0505">Motor protein</keyword>
<feature type="non-terminal residue" evidence="7">
    <location>
        <position position="1"/>
    </location>
</feature>
<dbReference type="GO" id="GO:0016459">
    <property type="term" value="C:myosin complex"/>
    <property type="evidence" value="ECO:0007669"/>
    <property type="project" value="UniProtKB-KW"/>
</dbReference>
<dbReference type="PRINTS" id="PR00193">
    <property type="entry name" value="MYOSINHEAVY"/>
</dbReference>
<dbReference type="PROSITE" id="PS51456">
    <property type="entry name" value="MYOSIN_MOTOR"/>
    <property type="match status" value="1"/>
</dbReference>
<comment type="caution">
    <text evidence="5">Lacks conserved residue(s) required for the propagation of feature annotation.</text>
</comment>
<dbReference type="InterPro" id="IPR000048">
    <property type="entry name" value="IQ_motif_EF-hand-BS"/>
</dbReference>
<evidence type="ECO:0000313" key="7">
    <source>
        <dbReference type="EMBL" id="RWS20610.1"/>
    </source>
</evidence>
<dbReference type="SMART" id="SM00242">
    <property type="entry name" value="MYSc"/>
    <property type="match status" value="1"/>
</dbReference>
<dbReference type="Gene3D" id="6.20.240.20">
    <property type="match status" value="1"/>
</dbReference>
<dbReference type="Gene3D" id="1.20.5.190">
    <property type="match status" value="1"/>
</dbReference>
<keyword evidence="5" id="KW-0009">Actin-binding</keyword>
<dbReference type="GO" id="GO:0003774">
    <property type="term" value="F:cytoskeletal motor activity"/>
    <property type="evidence" value="ECO:0007669"/>
    <property type="project" value="InterPro"/>
</dbReference>
<organism evidence="7 8">
    <name type="scientific">Leptotrombidium deliense</name>
    <dbReference type="NCBI Taxonomy" id="299467"/>
    <lineage>
        <taxon>Eukaryota</taxon>
        <taxon>Metazoa</taxon>
        <taxon>Ecdysozoa</taxon>
        <taxon>Arthropoda</taxon>
        <taxon>Chelicerata</taxon>
        <taxon>Arachnida</taxon>
        <taxon>Acari</taxon>
        <taxon>Acariformes</taxon>
        <taxon>Trombidiformes</taxon>
        <taxon>Prostigmata</taxon>
        <taxon>Anystina</taxon>
        <taxon>Parasitengona</taxon>
        <taxon>Trombiculoidea</taxon>
        <taxon>Trombiculidae</taxon>
        <taxon>Leptotrombidium</taxon>
    </lineage>
</organism>
<dbReference type="Proteomes" id="UP000288716">
    <property type="component" value="Unassembled WGS sequence"/>
</dbReference>
<dbReference type="SUPFAM" id="SSF52540">
    <property type="entry name" value="P-loop containing nucleoside triphosphate hydrolases"/>
    <property type="match status" value="1"/>
</dbReference>
<keyword evidence="3 5" id="KW-0518">Myosin</keyword>
<feature type="domain" description="Myosin motor" evidence="6">
    <location>
        <begin position="1"/>
        <end position="361"/>
    </location>
</feature>
<proteinExistence type="inferred from homology"/>
<dbReference type="InterPro" id="IPR036961">
    <property type="entry name" value="Kinesin_motor_dom_sf"/>
</dbReference>
<evidence type="ECO:0000256" key="5">
    <source>
        <dbReference type="PROSITE-ProRule" id="PRU00782"/>
    </source>
</evidence>
<dbReference type="InterPro" id="IPR027417">
    <property type="entry name" value="P-loop_NTPase"/>
</dbReference>
<dbReference type="Gene3D" id="1.20.58.530">
    <property type="match status" value="1"/>
</dbReference>
<protein>
    <submittedName>
        <fullName evidence="7">Unconventional myosin-XV-like protein</fullName>
    </submittedName>
</protein>
<dbReference type="Pfam" id="PF00612">
    <property type="entry name" value="IQ"/>
    <property type="match status" value="3"/>
</dbReference>
<dbReference type="VEuPathDB" id="VectorBase:LDEU011430"/>
<comment type="caution">
    <text evidence="7">The sequence shown here is derived from an EMBL/GenBank/DDBJ whole genome shotgun (WGS) entry which is preliminary data.</text>
</comment>
<comment type="similarity">
    <text evidence="5">Belongs to the TRAFAC class myosin-kinesin ATPase superfamily. Myosin family.</text>
</comment>
<name>A0A443RZB7_9ACAR</name>
<feature type="non-terminal residue" evidence="7">
    <location>
        <position position="480"/>
    </location>
</feature>
<keyword evidence="1" id="KW-0547">Nucleotide-binding</keyword>
<dbReference type="PROSITE" id="PS50096">
    <property type="entry name" value="IQ"/>
    <property type="match status" value="3"/>
</dbReference>
<dbReference type="InterPro" id="IPR051724">
    <property type="entry name" value="Actin_motor_Myosin"/>
</dbReference>
<evidence type="ECO:0000313" key="8">
    <source>
        <dbReference type="Proteomes" id="UP000288716"/>
    </source>
</evidence>
<feature type="region of interest" description="Actin-binding" evidence="5">
    <location>
        <begin position="240"/>
        <end position="262"/>
    </location>
</feature>
<dbReference type="STRING" id="299467.A0A443RZB7"/>
<dbReference type="GO" id="GO:0005737">
    <property type="term" value="C:cytoplasm"/>
    <property type="evidence" value="ECO:0007669"/>
    <property type="project" value="UniProtKB-ARBA"/>
</dbReference>
<evidence type="ECO:0000256" key="1">
    <source>
        <dbReference type="ARBA" id="ARBA00022741"/>
    </source>
</evidence>
<keyword evidence="8" id="KW-1185">Reference proteome</keyword>
<evidence type="ECO:0000256" key="4">
    <source>
        <dbReference type="ARBA" id="ARBA00023175"/>
    </source>
</evidence>